<dbReference type="InterPro" id="IPR002347">
    <property type="entry name" value="SDR_fam"/>
</dbReference>
<protein>
    <recommendedName>
        <fullName evidence="4">NAD(P)-binding protein</fullName>
    </recommendedName>
</protein>
<accession>A0A9W4UGP5</accession>
<dbReference type="Proteomes" id="UP001152607">
    <property type="component" value="Unassembled WGS sequence"/>
</dbReference>
<dbReference type="GO" id="GO:0016491">
    <property type="term" value="F:oxidoreductase activity"/>
    <property type="evidence" value="ECO:0007669"/>
    <property type="project" value="UniProtKB-KW"/>
</dbReference>
<gene>
    <name evidence="2" type="ORF">PDIGIT_LOCUS9265</name>
</gene>
<comment type="caution">
    <text evidence="2">The sequence shown here is derived from an EMBL/GenBank/DDBJ whole genome shotgun (WGS) entry which is preliminary data.</text>
</comment>
<evidence type="ECO:0008006" key="4">
    <source>
        <dbReference type="Google" id="ProtNLM"/>
    </source>
</evidence>
<dbReference type="InterPro" id="IPR036291">
    <property type="entry name" value="NAD(P)-bd_dom_sf"/>
</dbReference>
<organism evidence="2 3">
    <name type="scientific">Periconia digitata</name>
    <dbReference type="NCBI Taxonomy" id="1303443"/>
    <lineage>
        <taxon>Eukaryota</taxon>
        <taxon>Fungi</taxon>
        <taxon>Dikarya</taxon>
        <taxon>Ascomycota</taxon>
        <taxon>Pezizomycotina</taxon>
        <taxon>Dothideomycetes</taxon>
        <taxon>Pleosporomycetidae</taxon>
        <taxon>Pleosporales</taxon>
        <taxon>Massarineae</taxon>
        <taxon>Periconiaceae</taxon>
        <taxon>Periconia</taxon>
    </lineage>
</organism>
<reference evidence="2" key="1">
    <citation type="submission" date="2023-01" db="EMBL/GenBank/DDBJ databases">
        <authorList>
            <person name="Van Ghelder C."/>
            <person name="Rancurel C."/>
        </authorList>
    </citation>
    <scope>NUCLEOTIDE SEQUENCE</scope>
    <source>
        <strain evidence="2">CNCM I-4278</strain>
    </source>
</reference>
<evidence type="ECO:0000256" key="1">
    <source>
        <dbReference type="ARBA" id="ARBA00023002"/>
    </source>
</evidence>
<dbReference type="InterPro" id="IPR052228">
    <property type="entry name" value="Sec_Metab_Biosynth_Oxidored"/>
</dbReference>
<sequence length="336" mass="36630">MVQQLLIQQSNKSLASTHPNLTAIFVGGTSGIGLYTLTSLAKYCPSPKIYIIGRSQAAADNILSFLHDINANGKYLFLRADVSLITEVDRICQTIMEKEEHVNILFLSQGVMTMGEVSKEDLHVPASLILHSRMRLILNLLPLLRTAPTLRRVVTVFAGTKAGPVFAPTDIEMRELKNPMKARGQAVCALTMLLEEAKRRAPEVGFVHSYPGFVKTGIGRGGGIVRSAVMAVVGGVLGPFLFVGSEECGERHLFLATTGRFAGVHDRGLEVREDGEVAMGTDGVFGSGVYCTNEVCESGGDYTVKMLKKARELDSGEWPWNLVRKDYVRITGKECL</sequence>
<proteinExistence type="predicted"/>
<keyword evidence="3" id="KW-1185">Reference proteome</keyword>
<keyword evidence="1" id="KW-0560">Oxidoreductase</keyword>
<dbReference type="Gene3D" id="3.40.50.720">
    <property type="entry name" value="NAD(P)-binding Rossmann-like Domain"/>
    <property type="match status" value="1"/>
</dbReference>
<dbReference type="EMBL" id="CAOQHR010000006">
    <property type="protein sequence ID" value="CAI6336173.1"/>
    <property type="molecule type" value="Genomic_DNA"/>
</dbReference>
<dbReference type="OrthoDB" id="2898509at2759"/>
<dbReference type="PANTHER" id="PTHR47534:SF3">
    <property type="entry name" value="ALCOHOL DEHYDROGENASE-LIKE C-TERMINAL DOMAIN-CONTAINING PROTEIN"/>
    <property type="match status" value="1"/>
</dbReference>
<dbReference type="Pfam" id="PF00106">
    <property type="entry name" value="adh_short"/>
    <property type="match status" value="1"/>
</dbReference>
<dbReference type="PANTHER" id="PTHR47534">
    <property type="entry name" value="YALI0E05731P"/>
    <property type="match status" value="1"/>
</dbReference>
<evidence type="ECO:0000313" key="2">
    <source>
        <dbReference type="EMBL" id="CAI6336173.1"/>
    </source>
</evidence>
<evidence type="ECO:0000313" key="3">
    <source>
        <dbReference type="Proteomes" id="UP001152607"/>
    </source>
</evidence>
<dbReference type="AlphaFoldDB" id="A0A9W4UGP5"/>
<dbReference type="SUPFAM" id="SSF51735">
    <property type="entry name" value="NAD(P)-binding Rossmann-fold domains"/>
    <property type="match status" value="1"/>
</dbReference>
<name>A0A9W4UGP5_9PLEO</name>